<dbReference type="Pfam" id="PF00023">
    <property type="entry name" value="Ank"/>
    <property type="match status" value="1"/>
</dbReference>
<dbReference type="EMBL" id="JARJFB010000012">
    <property type="protein sequence ID" value="MEA0970343.1"/>
    <property type="molecule type" value="Genomic_DNA"/>
</dbReference>
<dbReference type="SUPFAM" id="SSF48403">
    <property type="entry name" value="Ankyrin repeat"/>
    <property type="match status" value="1"/>
</dbReference>
<feature type="repeat" description="ANK" evidence="3">
    <location>
        <begin position="124"/>
        <end position="156"/>
    </location>
</feature>
<dbReference type="RefSeq" id="WP_322776245.1">
    <property type="nucleotide sequence ID" value="NZ_JARJFB010000012.1"/>
</dbReference>
<keyword evidence="2 3" id="KW-0040">ANK repeat</keyword>
<comment type="caution">
    <text evidence="5">The sequence shown here is derived from an EMBL/GenBank/DDBJ whole genome shotgun (WGS) entry which is preliminary data.</text>
</comment>
<feature type="repeat" description="ANK" evidence="3">
    <location>
        <begin position="351"/>
        <end position="383"/>
    </location>
</feature>
<keyword evidence="6" id="KW-1185">Reference proteome</keyword>
<name>A0ABU5NAY7_9RICK</name>
<sequence>MKRAREEEISNNNKIGKKNAELALSLQDKEQIMAEFQALKEENKATIPDDTSDMSIAAMYGALKVMELLIDTGADFKSPVAGGKFKGATPLYLAAKNGHTKVVELLISREADFETPIYIPYIYGPHTPLAVAAQSGHYEVVELLISKKANFNTSSSTNANNDDSDDDEEQSPLYLAAKNGHTKVVELLINKGADFKTPTTHGDEDGQTPLAIAAEEGHDKAVELLITKGADVNSPASRAIGLTPLYLAARKGRDKVVELLITKGADVKNPPIYEDETADDKKQTPISIAANNGNIKVVELLINAGADFDISQEDGETPLYLAAKNGHYEVVELLINAGADINTHIVDGKYIGETPLSVAARHGRYEVVKLLINKGADLQEDNMLLPNTIKAFLQHTPSVSAQTLLFGSYSGVDAAKIMSQYLEIVKLLLINGVQIDNINEIPDTSIVKNLLLVAEVITDFIKGKYVDEDKLFSLETLFKNHQEFAVQIFKGILIKEGKPNDKYLASTFQKYSKIIGNDVLEQWQKMIADGKEVFQEVFDDLEGQLVQAYGIKPISYKLLRGEIDPNFAKESSKEAEFMAKNPQYKVRGTIYEELSKETVLNGVEKLPYLMQKHTSVLHAVQKLNAIILPRDLKITISSFIKDYEKLINDPHCQNELILHEENEQLKETNEQLKEKYQKLENEVIELKKQISPDNLMKLIQSLLPSNLINADAESNSAKLIGEHDEGHLDMAEY</sequence>
<keyword evidence="4" id="KW-0175">Coiled coil</keyword>
<organism evidence="5 6">
    <name type="scientific">Candidatus Megaera venefica</name>
    <dbReference type="NCBI Taxonomy" id="2055910"/>
    <lineage>
        <taxon>Bacteria</taxon>
        <taxon>Pseudomonadati</taxon>
        <taxon>Pseudomonadota</taxon>
        <taxon>Alphaproteobacteria</taxon>
        <taxon>Rickettsiales</taxon>
        <taxon>Rickettsiaceae</taxon>
        <taxon>Candidatus Megaera</taxon>
    </lineage>
</organism>
<evidence type="ECO:0000313" key="5">
    <source>
        <dbReference type="EMBL" id="MEA0970343.1"/>
    </source>
</evidence>
<feature type="repeat" description="ANK" evidence="3">
    <location>
        <begin position="281"/>
        <end position="313"/>
    </location>
</feature>
<evidence type="ECO:0000256" key="2">
    <source>
        <dbReference type="ARBA" id="ARBA00023043"/>
    </source>
</evidence>
<dbReference type="PANTHER" id="PTHR24189">
    <property type="entry name" value="MYOTROPHIN"/>
    <property type="match status" value="1"/>
</dbReference>
<dbReference type="Pfam" id="PF12796">
    <property type="entry name" value="Ank_2"/>
    <property type="match status" value="3"/>
</dbReference>
<feature type="repeat" description="ANK" evidence="3">
    <location>
        <begin position="86"/>
        <end position="112"/>
    </location>
</feature>
<dbReference type="Proteomes" id="UP001291687">
    <property type="component" value="Unassembled WGS sequence"/>
</dbReference>
<evidence type="ECO:0000313" key="6">
    <source>
        <dbReference type="Proteomes" id="UP001291687"/>
    </source>
</evidence>
<dbReference type="InterPro" id="IPR036770">
    <property type="entry name" value="Ankyrin_rpt-contain_sf"/>
</dbReference>
<feature type="coiled-coil region" evidence="4">
    <location>
        <begin position="655"/>
        <end position="689"/>
    </location>
</feature>
<evidence type="ECO:0000256" key="4">
    <source>
        <dbReference type="SAM" id="Coils"/>
    </source>
</evidence>
<dbReference type="InterPro" id="IPR050745">
    <property type="entry name" value="Multifunctional_regulatory"/>
</dbReference>
<evidence type="ECO:0000256" key="1">
    <source>
        <dbReference type="ARBA" id="ARBA00022737"/>
    </source>
</evidence>
<dbReference type="PROSITE" id="PS50297">
    <property type="entry name" value="ANK_REP_REGION"/>
    <property type="match status" value="8"/>
</dbReference>
<reference evidence="5 6" key="1">
    <citation type="submission" date="2023-03" db="EMBL/GenBank/DDBJ databases">
        <title>Host association and intracellularity evolved multiple times independently in the Rickettsiales.</title>
        <authorList>
            <person name="Castelli M."/>
            <person name="Nardi T."/>
            <person name="Gammuto L."/>
            <person name="Bellinzona G."/>
            <person name="Sabaneyeva E."/>
            <person name="Potekhin A."/>
            <person name="Serra V."/>
            <person name="Petroni G."/>
            <person name="Sassera D."/>
        </authorList>
    </citation>
    <scope>NUCLEOTIDE SEQUENCE [LARGE SCALE GENOMIC DNA]</scope>
    <source>
        <strain evidence="5 6">Sr 2-6</strain>
    </source>
</reference>
<feature type="repeat" description="ANK" evidence="3">
    <location>
        <begin position="314"/>
        <end position="342"/>
    </location>
</feature>
<keyword evidence="1" id="KW-0677">Repeat</keyword>
<gene>
    <name evidence="5" type="ORF">Megvenef_00302</name>
</gene>
<accession>A0ABU5NAY7</accession>
<dbReference type="PRINTS" id="PR01415">
    <property type="entry name" value="ANKYRIN"/>
</dbReference>
<dbReference type="PANTHER" id="PTHR24189:SF50">
    <property type="entry name" value="ANKYRIN REPEAT AND SOCS BOX PROTEIN 2"/>
    <property type="match status" value="1"/>
</dbReference>
<dbReference type="Gene3D" id="1.25.40.20">
    <property type="entry name" value="Ankyrin repeat-containing domain"/>
    <property type="match status" value="5"/>
</dbReference>
<dbReference type="InterPro" id="IPR002110">
    <property type="entry name" value="Ankyrin_rpt"/>
</dbReference>
<feature type="repeat" description="ANK" evidence="3">
    <location>
        <begin position="205"/>
        <end position="237"/>
    </location>
</feature>
<proteinExistence type="predicted"/>
<protein>
    <submittedName>
        <fullName evidence="5">Ankyrin repeat-containing protein</fullName>
    </submittedName>
</protein>
<feature type="repeat" description="ANK" evidence="3">
    <location>
        <begin position="168"/>
        <end position="200"/>
    </location>
</feature>
<dbReference type="PROSITE" id="PS50088">
    <property type="entry name" value="ANK_REPEAT"/>
    <property type="match status" value="8"/>
</dbReference>
<dbReference type="SMART" id="SM00248">
    <property type="entry name" value="ANK"/>
    <property type="match status" value="10"/>
</dbReference>
<feature type="repeat" description="ANK" evidence="3">
    <location>
        <begin position="240"/>
        <end position="267"/>
    </location>
</feature>
<evidence type="ECO:0000256" key="3">
    <source>
        <dbReference type="PROSITE-ProRule" id="PRU00023"/>
    </source>
</evidence>